<evidence type="ECO:0000256" key="1">
    <source>
        <dbReference type="SAM" id="MobiDB-lite"/>
    </source>
</evidence>
<proteinExistence type="predicted"/>
<organism evidence="2 3">
    <name type="scientific">Mycena venus</name>
    <dbReference type="NCBI Taxonomy" id="2733690"/>
    <lineage>
        <taxon>Eukaryota</taxon>
        <taxon>Fungi</taxon>
        <taxon>Dikarya</taxon>
        <taxon>Basidiomycota</taxon>
        <taxon>Agaricomycotina</taxon>
        <taxon>Agaricomycetes</taxon>
        <taxon>Agaricomycetidae</taxon>
        <taxon>Agaricales</taxon>
        <taxon>Marasmiineae</taxon>
        <taxon>Mycenaceae</taxon>
        <taxon>Mycena</taxon>
    </lineage>
</organism>
<protein>
    <submittedName>
        <fullName evidence="2">Uncharacterized protein</fullName>
    </submittedName>
</protein>
<dbReference type="AlphaFoldDB" id="A0A8H6Z345"/>
<comment type="caution">
    <text evidence="2">The sequence shown here is derived from an EMBL/GenBank/DDBJ whole genome shotgun (WGS) entry which is preliminary data.</text>
</comment>
<sequence>MVHASRADRVRFRHVTPGSPSRYFNSPIVWKVPVHLESLCQRDPVKVVGQTLTGYRLRCIPCNYHHGDEASEITLCGARVGNWKRHTRSEKHEEALKSFSNGEAIVAHDVDLQNHQSDEEIAAHSNSQEEDDSQNGAEDGLGGIDDTWDPNLSLAAFPARLPMEPCTTTAFEQSPFPPVVSSMVPHQCADDPPPYAGAAVSDGSPHLSTGASETGYDLPPTAGQWLIPALQTETDPSNTGQTDADITDPCLSSQAHSSCYIDLVSQASVSGSVRVESISHPQPSTYAADYENRMDYNCVQAADQPQLNADTSSAYNPDINQDSESDRAQLGILDKTQHIIRSIHPSGQQNLYPSSGAFEAGQSSTDQISIPGTVDTTAFTRYKTPLITYWDECLNHFLRWLKNNPTFISVIRRYSGPEETLYIAFVRQGEVHRLDSVGLRGPASFRTVAVEFFNQTNDPLIRRAVWGHGRFTRDESMPFLYSGLEVKKMSDEGSNFDIITPSDANSWLPQHHQVKLTMEHNLAKPNVNLEDLIRVFKPAMNNAYQNLLVDYVYAVLAALYKLQTNEKKIYLEHQRTYLNAWIRLDWTCFEEANIHTYPETTLPVYGVYQAALKLILDLLGAIAKSVDSCNLCPTPEQISAARDLGLYISFSSIEASRVSVLYGPQVQVAFMNQIKPHRDVLEKAVYPKLIPNYLEAEYAIYGRKAHEAHLYHIGEFPELPTGDVRIFSSSFLPS</sequence>
<dbReference type="OrthoDB" id="3006361at2759"/>
<reference evidence="2" key="1">
    <citation type="submission" date="2020-05" db="EMBL/GenBank/DDBJ databases">
        <title>Mycena genomes resolve the evolution of fungal bioluminescence.</title>
        <authorList>
            <person name="Tsai I.J."/>
        </authorList>
    </citation>
    <scope>NUCLEOTIDE SEQUENCE</scope>
    <source>
        <strain evidence="2">CCC161011</strain>
    </source>
</reference>
<keyword evidence="3" id="KW-1185">Reference proteome</keyword>
<evidence type="ECO:0000313" key="3">
    <source>
        <dbReference type="Proteomes" id="UP000620124"/>
    </source>
</evidence>
<name>A0A8H6Z345_9AGAR</name>
<dbReference type="Proteomes" id="UP000620124">
    <property type="component" value="Unassembled WGS sequence"/>
</dbReference>
<dbReference type="EMBL" id="JACAZI010000001">
    <property type="protein sequence ID" value="KAF7371730.1"/>
    <property type="molecule type" value="Genomic_DNA"/>
</dbReference>
<evidence type="ECO:0000313" key="2">
    <source>
        <dbReference type="EMBL" id="KAF7371730.1"/>
    </source>
</evidence>
<feature type="region of interest" description="Disordered" evidence="1">
    <location>
        <begin position="194"/>
        <end position="222"/>
    </location>
</feature>
<accession>A0A8H6Z345</accession>
<feature type="region of interest" description="Disordered" evidence="1">
    <location>
        <begin position="122"/>
        <end position="147"/>
    </location>
</feature>
<gene>
    <name evidence="2" type="ORF">MVEN_00029500</name>
</gene>